<proteinExistence type="predicted"/>
<feature type="domain" description="HTH lacI-type" evidence="4">
    <location>
        <begin position="1"/>
        <end position="44"/>
    </location>
</feature>
<sequence>MSTMSVSRALRGIEGVSESTRSAILRMAEAMNYVPDSTARALSQPCSNLIGISVPTLFNDVFAEILEGMRSTFQSAGYETVIDTTDYSPAAELAWVERVLSWRPAAMILTGAHSDPQLRDCLKVRGVPTLELWQYTDDPIDICVGIDHYAAGLAIGRHVFRLGYRRPAFVGAPEFRDPRAEERLAGFMAAFGTTSRREASIARPVETNAFEAGRTGTLTLLAESIEYKPDVIFYLNDHLAFGGSTACQALGLQIPRDIGVVGFNALGLTKVLSVPITTVSTPRRLMGVMGARNLLARIRGSRVPSSICLPVEVIAGATTRLQF</sequence>
<dbReference type="EMBL" id="SMBH01000003">
    <property type="protein sequence ID" value="TCU18168.1"/>
    <property type="molecule type" value="Genomic_DNA"/>
</dbReference>
<protein>
    <submittedName>
        <fullName evidence="5">LacI family transcriptional regulator</fullName>
    </submittedName>
</protein>
<dbReference type="CDD" id="cd01575">
    <property type="entry name" value="PBP1_GntR"/>
    <property type="match status" value="1"/>
</dbReference>
<name>A0A4R3Q9T2_RHISU</name>
<dbReference type="GO" id="GO:0000976">
    <property type="term" value="F:transcription cis-regulatory region binding"/>
    <property type="evidence" value="ECO:0007669"/>
    <property type="project" value="TreeGrafter"/>
</dbReference>
<dbReference type="InterPro" id="IPR000843">
    <property type="entry name" value="HTH_LacI"/>
</dbReference>
<dbReference type="Gene3D" id="3.40.50.2300">
    <property type="match status" value="2"/>
</dbReference>
<reference evidence="5 6" key="1">
    <citation type="submission" date="2019-03" db="EMBL/GenBank/DDBJ databases">
        <title>Genomic Encyclopedia of Type Strains, Phase IV (KMG-V): Genome sequencing to study the core and pangenomes of soil and plant-associated prokaryotes.</title>
        <authorList>
            <person name="Whitman W."/>
        </authorList>
    </citation>
    <scope>NUCLEOTIDE SEQUENCE [LARGE SCALE GENOMIC DNA]</scope>
    <source>
        <strain evidence="5 6">Hc14</strain>
    </source>
</reference>
<comment type="caution">
    <text evidence="5">The sequence shown here is derived from an EMBL/GenBank/DDBJ whole genome shotgun (WGS) entry which is preliminary data.</text>
</comment>
<dbReference type="SMART" id="SM00354">
    <property type="entry name" value="HTH_LACI"/>
    <property type="match status" value="1"/>
</dbReference>
<dbReference type="PANTHER" id="PTHR30146:SF33">
    <property type="entry name" value="TRANSCRIPTIONAL REGULATOR"/>
    <property type="match status" value="1"/>
</dbReference>
<dbReference type="PANTHER" id="PTHR30146">
    <property type="entry name" value="LACI-RELATED TRANSCRIPTIONAL REPRESSOR"/>
    <property type="match status" value="1"/>
</dbReference>
<keyword evidence="3" id="KW-0804">Transcription</keyword>
<keyword evidence="1" id="KW-0805">Transcription regulation</keyword>
<dbReference type="SUPFAM" id="SSF47413">
    <property type="entry name" value="lambda repressor-like DNA-binding domains"/>
    <property type="match status" value="1"/>
</dbReference>
<evidence type="ECO:0000256" key="2">
    <source>
        <dbReference type="ARBA" id="ARBA00023125"/>
    </source>
</evidence>
<evidence type="ECO:0000256" key="3">
    <source>
        <dbReference type="ARBA" id="ARBA00023163"/>
    </source>
</evidence>
<dbReference type="PROSITE" id="PS50932">
    <property type="entry name" value="HTH_LACI_2"/>
    <property type="match status" value="1"/>
</dbReference>
<dbReference type="Proteomes" id="UP000294576">
    <property type="component" value="Unassembled WGS sequence"/>
</dbReference>
<dbReference type="AlphaFoldDB" id="A0A4R3Q9T2"/>
<evidence type="ECO:0000256" key="1">
    <source>
        <dbReference type="ARBA" id="ARBA00023015"/>
    </source>
</evidence>
<organism evidence="5 6">
    <name type="scientific">Rhizobium sullae</name>
    <name type="common">Rhizobium hedysari</name>
    <dbReference type="NCBI Taxonomy" id="50338"/>
    <lineage>
        <taxon>Bacteria</taxon>
        <taxon>Pseudomonadati</taxon>
        <taxon>Pseudomonadota</taxon>
        <taxon>Alphaproteobacteria</taxon>
        <taxon>Hyphomicrobiales</taxon>
        <taxon>Rhizobiaceae</taxon>
        <taxon>Rhizobium/Agrobacterium group</taxon>
        <taxon>Rhizobium</taxon>
    </lineage>
</organism>
<dbReference type="GO" id="GO:0003700">
    <property type="term" value="F:DNA-binding transcription factor activity"/>
    <property type="evidence" value="ECO:0007669"/>
    <property type="project" value="TreeGrafter"/>
</dbReference>
<keyword evidence="2" id="KW-0238">DNA-binding</keyword>
<dbReference type="SUPFAM" id="SSF53822">
    <property type="entry name" value="Periplasmic binding protein-like I"/>
    <property type="match status" value="1"/>
</dbReference>
<evidence type="ECO:0000313" key="6">
    <source>
        <dbReference type="Proteomes" id="UP000294576"/>
    </source>
</evidence>
<accession>A0A4R3Q9T2</accession>
<gene>
    <name evidence="5" type="ORF">EV132_103288</name>
</gene>
<dbReference type="InterPro" id="IPR028082">
    <property type="entry name" value="Peripla_BP_I"/>
</dbReference>
<dbReference type="Pfam" id="PF13377">
    <property type="entry name" value="Peripla_BP_3"/>
    <property type="match status" value="1"/>
</dbReference>
<evidence type="ECO:0000313" key="5">
    <source>
        <dbReference type="EMBL" id="TCU18168.1"/>
    </source>
</evidence>
<dbReference type="Gene3D" id="1.10.260.40">
    <property type="entry name" value="lambda repressor-like DNA-binding domains"/>
    <property type="match status" value="1"/>
</dbReference>
<dbReference type="InterPro" id="IPR010982">
    <property type="entry name" value="Lambda_DNA-bd_dom_sf"/>
</dbReference>
<dbReference type="InterPro" id="IPR046335">
    <property type="entry name" value="LacI/GalR-like_sensor"/>
</dbReference>
<evidence type="ECO:0000259" key="4">
    <source>
        <dbReference type="PROSITE" id="PS50932"/>
    </source>
</evidence>
<dbReference type="CDD" id="cd01392">
    <property type="entry name" value="HTH_LacI"/>
    <property type="match status" value="1"/>
</dbReference>